<proteinExistence type="predicted"/>
<dbReference type="InterPro" id="IPR025291">
    <property type="entry name" value="DUF4153"/>
</dbReference>
<feature type="transmembrane region" description="Helical" evidence="1">
    <location>
        <begin position="287"/>
        <end position="313"/>
    </location>
</feature>
<feature type="transmembrane region" description="Helical" evidence="1">
    <location>
        <begin position="225"/>
        <end position="246"/>
    </location>
</feature>
<feature type="transmembrane region" description="Helical" evidence="1">
    <location>
        <begin position="115"/>
        <end position="135"/>
    </location>
</feature>
<feature type="transmembrane region" description="Helical" evidence="1">
    <location>
        <begin position="258"/>
        <end position="281"/>
    </location>
</feature>
<feature type="transmembrane region" description="Helical" evidence="1">
    <location>
        <begin position="184"/>
        <end position="205"/>
    </location>
</feature>
<feature type="transmembrane region" description="Helical" evidence="1">
    <location>
        <begin position="325"/>
        <end position="343"/>
    </location>
</feature>
<feature type="transmembrane region" description="Helical" evidence="1">
    <location>
        <begin position="349"/>
        <end position="371"/>
    </location>
</feature>
<organism evidence="2 3">
    <name type="scientific">Fulvivirga marina</name>
    <dbReference type="NCBI Taxonomy" id="2494733"/>
    <lineage>
        <taxon>Bacteria</taxon>
        <taxon>Pseudomonadati</taxon>
        <taxon>Bacteroidota</taxon>
        <taxon>Cytophagia</taxon>
        <taxon>Cytophagales</taxon>
        <taxon>Fulvivirgaceae</taxon>
        <taxon>Fulvivirga</taxon>
    </lineage>
</organism>
<dbReference type="AlphaFoldDB" id="A0A937FYS8"/>
<keyword evidence="1" id="KW-0472">Membrane</keyword>
<keyword evidence="3" id="KW-1185">Reference proteome</keyword>
<comment type="caution">
    <text evidence="2">The sequence shown here is derived from an EMBL/GenBank/DDBJ whole genome shotgun (WGS) entry which is preliminary data.</text>
</comment>
<reference evidence="2" key="1">
    <citation type="submission" date="2021-01" db="EMBL/GenBank/DDBJ databases">
        <title>Fulvivirga kasyanovii gen. nov., sp nov., a novel member of the phylum Bacteroidetes isolated from seawater in a mussel farm.</title>
        <authorList>
            <person name="Zhao L.-H."/>
            <person name="Wang Z.-J."/>
        </authorList>
    </citation>
    <scope>NUCLEOTIDE SEQUENCE</scope>
    <source>
        <strain evidence="2">29W222</strain>
    </source>
</reference>
<dbReference type="Proteomes" id="UP000614216">
    <property type="component" value="Unassembled WGS sequence"/>
</dbReference>
<dbReference type="EMBL" id="JAEUGD010000042">
    <property type="protein sequence ID" value="MBL6446993.1"/>
    <property type="molecule type" value="Genomic_DNA"/>
</dbReference>
<feature type="transmembrane region" description="Helical" evidence="1">
    <location>
        <begin position="24"/>
        <end position="43"/>
    </location>
</feature>
<feature type="transmembrane region" description="Helical" evidence="1">
    <location>
        <begin position="147"/>
        <end position="172"/>
    </location>
</feature>
<keyword evidence="1" id="KW-0812">Transmembrane</keyword>
<dbReference type="RefSeq" id="WP_202856525.1">
    <property type="nucleotide sequence ID" value="NZ_JAEUGD010000042.1"/>
</dbReference>
<gene>
    <name evidence="2" type="ORF">JMN32_11775</name>
</gene>
<accession>A0A937FYS8</accession>
<dbReference type="Pfam" id="PF13687">
    <property type="entry name" value="DUF4153"/>
    <property type="match status" value="1"/>
</dbReference>
<evidence type="ECO:0000313" key="3">
    <source>
        <dbReference type="Proteomes" id="UP000614216"/>
    </source>
</evidence>
<keyword evidence="1" id="KW-1133">Transmembrane helix</keyword>
<feature type="transmembrane region" description="Helical" evidence="1">
    <location>
        <begin position="55"/>
        <end position="74"/>
    </location>
</feature>
<evidence type="ECO:0000256" key="1">
    <source>
        <dbReference type="SAM" id="Phobius"/>
    </source>
</evidence>
<sequence length="591" mass="68366">MIAKINIPNLKEALVLTAKTVARFPLATLCGIIGTVSMCYYVEVSYENKELQKQLMKLVMVSGLGISFFTALQLIGENLRSRMVHYAIQVIGAILLILYYFSLPIELQVIHGVRFVLFGLVAHLLVSFAPYIVHFNKPGFWLYNKQLFLQILTAFFFSMVLFAGLALAFLAVEKLFDIDIRDKTYSKLFFIITGIFSMLYFLGGVPQRDEMFKDDDAYSKGLSIFTQYILIPLVGIYNIILYLYTFKIIIQWDWPKGWIAYLFVSYSVLGILSYLLVYPVVTEKTKVWLRVFARGFFISLIPLVVVLYLAVYLRASEYGLTENRYFLFVLDFWLFGVGAYFIFSKSRNIKLIPVTLAIVVLLTSFGPWGAFSMSINNQIHRFERIFNEKVKGPLELQFEDKKSLSSILTYLKKRESMDKVQAYFKHNVDSLKTSKYVGIESVLLQEYNLEYVNEWQDEESALSRYFSFTTRTNYSMGIKHASFLRFEDHQESNFKGVAIELDSDELIINIADSVGWEAQIGIESLVKDLVKLHNSYVYDMEPEAMALHGDNAGMSYSLYIHSLYVERLDKEKFKLQNIGFDLFFTKHEEKK</sequence>
<name>A0A937FYS8_9BACT</name>
<evidence type="ECO:0000313" key="2">
    <source>
        <dbReference type="EMBL" id="MBL6446993.1"/>
    </source>
</evidence>
<protein>
    <submittedName>
        <fullName evidence="2">DUF4153 domain-containing protein</fullName>
    </submittedName>
</protein>
<feature type="transmembrane region" description="Helical" evidence="1">
    <location>
        <begin position="86"/>
        <end position="103"/>
    </location>
</feature>